<evidence type="ECO:0000313" key="10">
    <source>
        <dbReference type="EMBL" id="OHA42774.1"/>
    </source>
</evidence>
<sequence>MRLIQLRRYDTKKIFIAVLAVSFILRVAYIFLPSPIWWDESIYIGMAKWIFSGHEFGYFEPFRPLVWPLVNGIIWLLGLNNLFWGKVLQVVFSMACIGLIYLIGERMRKGAGLLSTTLLAFTPVFFLFTNVSLTGIPSMFFILLSVYLLMRGRPFFAGLAGGVSFLTRYPHALYLVSVMIFFAVMTAIGRQHREQIKEAAVFGAGAGILILPFFILNFYLYGNIFYPLTAGASLVSSDPVLASQYFYYIRHLVFQNPFILFAVTTVATLFFRPVRKNLVEKRYHLLAIFAALVYISYFTWTAHKEVRYIIAFLPFFILISSTGILELNFKNKFLVPFLTVGIFILLAANIFIIAGTRPLEREREQFYGYFSDKKGARVITSTPMIMSVSDVKLIGVFDTWSNTLSFYSREKENLDYAALDTCGLACENGNCEAKTNLLSELNKETLLVHKGEVGNCELFIYKIP</sequence>
<comment type="caution">
    <text evidence="10">The sequence shown here is derived from an EMBL/GenBank/DDBJ whole genome shotgun (WGS) entry which is preliminary data.</text>
</comment>
<feature type="transmembrane region" description="Helical" evidence="8">
    <location>
        <begin position="169"/>
        <end position="188"/>
    </location>
</feature>
<feature type="transmembrane region" description="Helical" evidence="8">
    <location>
        <begin position="334"/>
        <end position="354"/>
    </location>
</feature>
<feature type="transmembrane region" description="Helical" evidence="8">
    <location>
        <begin position="200"/>
        <end position="225"/>
    </location>
</feature>
<reference evidence="10 11" key="1">
    <citation type="journal article" date="2016" name="Nat. Commun.">
        <title>Thousands of microbial genomes shed light on interconnected biogeochemical processes in an aquifer system.</title>
        <authorList>
            <person name="Anantharaman K."/>
            <person name="Brown C.T."/>
            <person name="Hug L.A."/>
            <person name="Sharon I."/>
            <person name="Castelle C.J."/>
            <person name="Probst A.J."/>
            <person name="Thomas B.C."/>
            <person name="Singh A."/>
            <person name="Wilkins M.J."/>
            <person name="Karaoz U."/>
            <person name="Brodie E.L."/>
            <person name="Williams K.H."/>
            <person name="Hubbard S.S."/>
            <person name="Banfield J.F."/>
        </authorList>
    </citation>
    <scope>NUCLEOTIDE SEQUENCE [LARGE SCALE GENOMIC DNA]</scope>
</reference>
<evidence type="ECO:0000256" key="4">
    <source>
        <dbReference type="ARBA" id="ARBA00022679"/>
    </source>
</evidence>
<name>A0A1G2P360_9BACT</name>
<dbReference type="AlphaFoldDB" id="A0A1G2P360"/>
<dbReference type="Proteomes" id="UP000177269">
    <property type="component" value="Unassembled WGS sequence"/>
</dbReference>
<evidence type="ECO:0000256" key="8">
    <source>
        <dbReference type="SAM" id="Phobius"/>
    </source>
</evidence>
<keyword evidence="7 8" id="KW-0472">Membrane</keyword>
<gene>
    <name evidence="10" type="ORF">A3G52_03140</name>
</gene>
<feature type="transmembrane region" description="Helical" evidence="8">
    <location>
        <begin position="83"/>
        <end position="103"/>
    </location>
</feature>
<dbReference type="PANTHER" id="PTHR33908:SF11">
    <property type="entry name" value="MEMBRANE PROTEIN"/>
    <property type="match status" value="1"/>
</dbReference>
<feature type="domain" description="Glycosyltransferase RgtA/B/C/D-like" evidence="9">
    <location>
        <begin position="64"/>
        <end position="210"/>
    </location>
</feature>
<keyword evidence="2" id="KW-1003">Cell membrane</keyword>
<keyword evidence="3" id="KW-0328">Glycosyltransferase</keyword>
<feature type="transmembrane region" description="Helical" evidence="8">
    <location>
        <begin position="12"/>
        <end position="32"/>
    </location>
</feature>
<feature type="transmembrane region" description="Helical" evidence="8">
    <location>
        <begin position="306"/>
        <end position="327"/>
    </location>
</feature>
<organism evidence="10 11">
    <name type="scientific">Candidatus Taylorbacteria bacterium RIFCSPLOWO2_12_FULL_43_20</name>
    <dbReference type="NCBI Taxonomy" id="1802332"/>
    <lineage>
        <taxon>Bacteria</taxon>
        <taxon>Candidatus Tayloriibacteriota</taxon>
    </lineage>
</organism>
<evidence type="ECO:0000256" key="3">
    <source>
        <dbReference type="ARBA" id="ARBA00022676"/>
    </source>
</evidence>
<evidence type="ECO:0000256" key="2">
    <source>
        <dbReference type="ARBA" id="ARBA00022475"/>
    </source>
</evidence>
<protein>
    <recommendedName>
        <fullName evidence="9">Glycosyltransferase RgtA/B/C/D-like domain-containing protein</fullName>
    </recommendedName>
</protein>
<dbReference type="GO" id="GO:0016763">
    <property type="term" value="F:pentosyltransferase activity"/>
    <property type="evidence" value="ECO:0007669"/>
    <property type="project" value="TreeGrafter"/>
</dbReference>
<feature type="transmembrane region" description="Helical" evidence="8">
    <location>
        <begin position="283"/>
        <end position="300"/>
    </location>
</feature>
<comment type="subcellular location">
    <subcellularLocation>
        <location evidence="1">Cell membrane</location>
        <topology evidence="1">Multi-pass membrane protein</topology>
    </subcellularLocation>
</comment>
<dbReference type="InterPro" id="IPR050297">
    <property type="entry name" value="LipidA_mod_glycosyltrf_83"/>
</dbReference>
<accession>A0A1G2P360</accession>
<dbReference type="PANTHER" id="PTHR33908">
    <property type="entry name" value="MANNOSYLTRANSFERASE YKCB-RELATED"/>
    <property type="match status" value="1"/>
</dbReference>
<evidence type="ECO:0000256" key="6">
    <source>
        <dbReference type="ARBA" id="ARBA00022989"/>
    </source>
</evidence>
<dbReference type="InterPro" id="IPR038731">
    <property type="entry name" value="RgtA/B/C-like"/>
</dbReference>
<keyword evidence="6 8" id="KW-1133">Transmembrane helix</keyword>
<evidence type="ECO:0000256" key="7">
    <source>
        <dbReference type="ARBA" id="ARBA00023136"/>
    </source>
</evidence>
<feature type="transmembrane region" description="Helical" evidence="8">
    <location>
        <begin position="245"/>
        <end position="271"/>
    </location>
</feature>
<dbReference type="EMBL" id="MHSK01000006">
    <property type="protein sequence ID" value="OHA42774.1"/>
    <property type="molecule type" value="Genomic_DNA"/>
</dbReference>
<dbReference type="Pfam" id="PF13231">
    <property type="entry name" value="PMT_2"/>
    <property type="match status" value="1"/>
</dbReference>
<proteinExistence type="predicted"/>
<feature type="transmembrane region" description="Helical" evidence="8">
    <location>
        <begin position="124"/>
        <end position="149"/>
    </location>
</feature>
<keyword evidence="4" id="KW-0808">Transferase</keyword>
<evidence type="ECO:0000256" key="5">
    <source>
        <dbReference type="ARBA" id="ARBA00022692"/>
    </source>
</evidence>
<evidence type="ECO:0000256" key="1">
    <source>
        <dbReference type="ARBA" id="ARBA00004651"/>
    </source>
</evidence>
<evidence type="ECO:0000313" key="11">
    <source>
        <dbReference type="Proteomes" id="UP000177269"/>
    </source>
</evidence>
<evidence type="ECO:0000259" key="9">
    <source>
        <dbReference type="Pfam" id="PF13231"/>
    </source>
</evidence>
<dbReference type="GO" id="GO:0009103">
    <property type="term" value="P:lipopolysaccharide biosynthetic process"/>
    <property type="evidence" value="ECO:0007669"/>
    <property type="project" value="UniProtKB-ARBA"/>
</dbReference>
<keyword evidence="5 8" id="KW-0812">Transmembrane</keyword>
<dbReference type="GO" id="GO:0005886">
    <property type="term" value="C:plasma membrane"/>
    <property type="evidence" value="ECO:0007669"/>
    <property type="project" value="UniProtKB-SubCell"/>
</dbReference>